<comment type="caution">
    <text evidence="2">The sequence shown here is derived from an EMBL/GenBank/DDBJ whole genome shotgun (WGS) entry which is preliminary data.</text>
</comment>
<dbReference type="Proteomes" id="UP000003343">
    <property type="component" value="Unassembled WGS sequence"/>
</dbReference>
<dbReference type="AlphaFoldDB" id="E6M5N9"/>
<feature type="region of interest" description="Disordered" evidence="1">
    <location>
        <begin position="97"/>
        <end position="140"/>
    </location>
</feature>
<keyword evidence="3" id="KW-1185">Reference proteome</keyword>
<evidence type="ECO:0000313" key="2">
    <source>
        <dbReference type="EMBL" id="EFU81331.1"/>
    </source>
</evidence>
<gene>
    <name evidence="2" type="ORF">HMPREF0576_1173</name>
</gene>
<accession>E6M5N9</accession>
<evidence type="ECO:0000256" key="1">
    <source>
        <dbReference type="SAM" id="MobiDB-lite"/>
    </source>
</evidence>
<reference evidence="2 3" key="1">
    <citation type="submission" date="2010-12" db="EMBL/GenBank/DDBJ databases">
        <authorList>
            <person name="Muzny D."/>
            <person name="Qin X."/>
            <person name="Deng J."/>
            <person name="Jiang H."/>
            <person name="Liu Y."/>
            <person name="Qu J."/>
            <person name="Song X.-Z."/>
            <person name="Zhang L."/>
            <person name="Thornton R."/>
            <person name="Coyle M."/>
            <person name="Francisco L."/>
            <person name="Jackson L."/>
            <person name="Javaid M."/>
            <person name="Korchina V."/>
            <person name="Kovar C."/>
            <person name="Mata R."/>
            <person name="Mathew T."/>
            <person name="Ngo R."/>
            <person name="Nguyen L."/>
            <person name="Nguyen N."/>
            <person name="Okwuonu G."/>
            <person name="Ongeri F."/>
            <person name="Pham C."/>
            <person name="Simmons D."/>
            <person name="Wilczek-Boney K."/>
            <person name="Hale W."/>
            <person name="Jakkamsetti A."/>
            <person name="Pham P."/>
            <person name="Ruth R."/>
            <person name="San Lucas F."/>
            <person name="Warren J."/>
            <person name="Zhang J."/>
            <person name="Zhao Z."/>
            <person name="Zhou C."/>
            <person name="Zhu D."/>
            <person name="Lee S."/>
            <person name="Bess C."/>
            <person name="Blankenburg K."/>
            <person name="Forbes L."/>
            <person name="Fu Q."/>
            <person name="Gubbala S."/>
            <person name="Hirani K."/>
            <person name="Jayaseelan J.C."/>
            <person name="Lara F."/>
            <person name="Munidasa M."/>
            <person name="Palculict T."/>
            <person name="Patil S."/>
            <person name="Pu L.-L."/>
            <person name="Saada N."/>
            <person name="Tang L."/>
            <person name="Weissenberger G."/>
            <person name="Zhu Y."/>
            <person name="Hemphill L."/>
            <person name="Shang Y."/>
            <person name="Youmans B."/>
            <person name="Ayvaz T."/>
            <person name="Ross M."/>
            <person name="Santibanez J."/>
            <person name="Aqrawi P."/>
            <person name="Gross S."/>
            <person name="Joshi V."/>
            <person name="Fowler G."/>
            <person name="Nazareth L."/>
            <person name="Reid J."/>
            <person name="Worley K."/>
            <person name="Petrosino J."/>
            <person name="Highlander S."/>
            <person name="Gibbs R."/>
        </authorList>
    </citation>
    <scope>NUCLEOTIDE SEQUENCE [LARGE SCALE GENOMIC DNA]</scope>
    <source>
        <strain evidence="2 3">ATCC 35242</strain>
    </source>
</reference>
<protein>
    <submittedName>
        <fullName evidence="2">Uncharacterized protein</fullName>
    </submittedName>
</protein>
<organism evidence="2 3">
    <name type="scientific">Mobiluncus holmesii ATCC 35242</name>
    <dbReference type="NCBI Taxonomy" id="887899"/>
    <lineage>
        <taxon>Bacteria</taxon>
        <taxon>Bacillati</taxon>
        <taxon>Actinomycetota</taxon>
        <taxon>Actinomycetes</taxon>
        <taxon>Actinomycetales</taxon>
        <taxon>Actinomycetaceae</taxon>
        <taxon>Mobiluncus</taxon>
    </lineage>
</organism>
<dbReference type="EMBL" id="AEPZ01000010">
    <property type="protein sequence ID" value="EFU81331.1"/>
    <property type="molecule type" value="Genomic_DNA"/>
</dbReference>
<name>E6M5N9_9ACTO</name>
<proteinExistence type="predicted"/>
<sequence>MVFAVADFAAVDFAAAALATVGVDFVARPEDFAAGLAVVVRDLRVAAGLRGWLDGGFAAGFVAGRVLEVEWRPGFLASELPAEFVVSLTSEILKQNLGNYGRSGRGARSYRKAEGSVAAPPSAPPPRETEPTRKPGATPL</sequence>
<evidence type="ECO:0000313" key="3">
    <source>
        <dbReference type="Proteomes" id="UP000003343"/>
    </source>
</evidence>
<dbReference type="HOGENOM" id="CLU_1832888_0_0_11"/>